<organism evidence="1">
    <name type="scientific">bioreactor metagenome</name>
    <dbReference type="NCBI Taxonomy" id="1076179"/>
    <lineage>
        <taxon>unclassified sequences</taxon>
        <taxon>metagenomes</taxon>
        <taxon>ecological metagenomes</taxon>
    </lineage>
</organism>
<dbReference type="SUPFAM" id="SSF46785">
    <property type="entry name" value="Winged helix' DNA-binding domain"/>
    <property type="match status" value="1"/>
</dbReference>
<reference evidence="1" key="1">
    <citation type="submission" date="2019-08" db="EMBL/GenBank/DDBJ databases">
        <authorList>
            <person name="Kucharzyk K."/>
            <person name="Murdoch R.W."/>
            <person name="Higgins S."/>
            <person name="Loffler F."/>
        </authorList>
    </citation>
    <scope>NUCLEOTIDE SEQUENCE</scope>
</reference>
<accession>A0A645D773</accession>
<dbReference type="Gene3D" id="1.10.10.10">
    <property type="entry name" value="Winged helix-like DNA-binding domain superfamily/Winged helix DNA-binding domain"/>
    <property type="match status" value="1"/>
</dbReference>
<evidence type="ECO:0000313" key="1">
    <source>
        <dbReference type="EMBL" id="MPM85055.1"/>
    </source>
</evidence>
<comment type="caution">
    <text evidence="1">The sequence shown here is derived from an EMBL/GenBank/DDBJ whole genome shotgun (WGS) entry which is preliminary data.</text>
</comment>
<sequence>MEKEGCLESEWEEGGPGPKRRIYLISEKGKKELEIRIRMMKARKSGIDRLINAYDRAQEQAVQTDRPGKKEEML</sequence>
<name>A0A645D773_9ZZZZ</name>
<dbReference type="EMBL" id="VSSQ01033457">
    <property type="protein sequence ID" value="MPM85055.1"/>
    <property type="molecule type" value="Genomic_DNA"/>
</dbReference>
<proteinExistence type="predicted"/>
<dbReference type="InterPro" id="IPR036388">
    <property type="entry name" value="WH-like_DNA-bd_sf"/>
</dbReference>
<dbReference type="AlphaFoldDB" id="A0A645D773"/>
<gene>
    <name evidence="1" type="ORF">SDC9_132132</name>
</gene>
<dbReference type="InterPro" id="IPR036390">
    <property type="entry name" value="WH_DNA-bd_sf"/>
</dbReference>
<protein>
    <submittedName>
        <fullName evidence="1">Uncharacterized protein</fullName>
    </submittedName>
</protein>